<dbReference type="EMBL" id="QKTW01000009">
    <property type="protein sequence ID" value="PZF73808.1"/>
    <property type="molecule type" value="Genomic_DNA"/>
</dbReference>
<reference evidence="2 3" key="1">
    <citation type="submission" date="2018-06" db="EMBL/GenBank/DDBJ databases">
        <title>Mucibacter soli gen. nov., sp. nov., a new member of the family Chitinophagaceae producing mucin.</title>
        <authorList>
            <person name="Kim M.-K."/>
            <person name="Park S."/>
            <person name="Kim T.-S."/>
            <person name="Joung Y."/>
            <person name="Han J.-H."/>
            <person name="Kim S.B."/>
        </authorList>
    </citation>
    <scope>NUCLEOTIDE SEQUENCE [LARGE SCALE GENOMIC DNA]</scope>
    <source>
        <strain evidence="2 3">R1-15</strain>
    </source>
</reference>
<feature type="transmembrane region" description="Helical" evidence="1">
    <location>
        <begin position="386"/>
        <end position="407"/>
    </location>
</feature>
<gene>
    <name evidence="2" type="ORF">DN068_05555</name>
</gene>
<organism evidence="2 3">
    <name type="scientific">Taibaiella soli</name>
    <dbReference type="NCBI Taxonomy" id="1649169"/>
    <lineage>
        <taxon>Bacteria</taxon>
        <taxon>Pseudomonadati</taxon>
        <taxon>Bacteroidota</taxon>
        <taxon>Chitinophagia</taxon>
        <taxon>Chitinophagales</taxon>
        <taxon>Chitinophagaceae</taxon>
        <taxon>Taibaiella</taxon>
    </lineage>
</organism>
<dbReference type="AlphaFoldDB" id="A0A2W2B1D6"/>
<keyword evidence="3" id="KW-1185">Reference proteome</keyword>
<sequence length="562" mass="64866">MNRISALLQDSILRKKGYLYALYWIILFILYLPAAKAGFVKDFTGWLADLRESSFIDHINRSHFTVHSLYQFTQFCTWLLYQFVGANPWGWHLIHVSMHALNCTLLYAIVSGLCTDTGLKNGNWIAFGGTLLFCVSPYVSEVIVWESAFHFLLGLFLLLVILYQAQQFIRTGKAKHALIAGFVFLLSTFSIELFYVTPWMVLSLGFFYSLGTGRDKSTLRRIILFFVLPELLLFGVNLAVFRLMYGTWFAHIGQDVVIKQDFISYGSKPLKYLFHVLLLGRFRSHEFRAKIYAICEMKATLAIFYGAIVVCCSLILFRFRKMAPAYKTASLLFVWTCFTMGIITPLWFNDLLLVQFDRYNYFYLGFLFLLLVTLLAQIPFRKTVGVLLLIFIGVNVGYTGLLNYYWWRSEKIGDNLMKTIPDQPEKIVLLLTVPESYKGIPMVGTDWGNEVKLWHNLLVQPPLKGPVMEVYSFNMNGSKDGAHVNVENDSTLLVALNQDATWLWFNCIGASNYENEYYRTEIKGSWGYEITLKRKMDDYILLFQNGNSWKKVNPAIKVESQY</sequence>
<feature type="transmembrane region" description="Helical" evidence="1">
    <location>
        <begin position="329"/>
        <end position="348"/>
    </location>
</feature>
<dbReference type="OrthoDB" id="649136at2"/>
<feature type="transmembrane region" description="Helical" evidence="1">
    <location>
        <begin position="177"/>
        <end position="202"/>
    </location>
</feature>
<evidence type="ECO:0000313" key="3">
    <source>
        <dbReference type="Proteomes" id="UP000248745"/>
    </source>
</evidence>
<keyword evidence="1" id="KW-0472">Membrane</keyword>
<feature type="transmembrane region" description="Helical" evidence="1">
    <location>
        <begin position="21"/>
        <end position="40"/>
    </location>
</feature>
<evidence type="ECO:0008006" key="4">
    <source>
        <dbReference type="Google" id="ProtNLM"/>
    </source>
</evidence>
<accession>A0A2W2B1D6</accession>
<evidence type="ECO:0000256" key="1">
    <source>
        <dbReference type="SAM" id="Phobius"/>
    </source>
</evidence>
<protein>
    <recommendedName>
        <fullName evidence="4">Glycosyltransferase RgtA/B/C/D-like domain-containing protein</fullName>
    </recommendedName>
</protein>
<evidence type="ECO:0000313" key="2">
    <source>
        <dbReference type="EMBL" id="PZF73808.1"/>
    </source>
</evidence>
<feature type="transmembrane region" description="Helical" evidence="1">
    <location>
        <begin position="291"/>
        <end position="317"/>
    </location>
</feature>
<keyword evidence="1" id="KW-1133">Transmembrane helix</keyword>
<comment type="caution">
    <text evidence="2">The sequence shown here is derived from an EMBL/GenBank/DDBJ whole genome shotgun (WGS) entry which is preliminary data.</text>
</comment>
<feature type="transmembrane region" description="Helical" evidence="1">
    <location>
        <begin position="222"/>
        <end position="241"/>
    </location>
</feature>
<proteinExistence type="predicted"/>
<dbReference type="RefSeq" id="WP_110997905.1">
    <property type="nucleotide sequence ID" value="NZ_QKTW01000009.1"/>
</dbReference>
<feature type="transmembrane region" description="Helical" evidence="1">
    <location>
        <begin position="145"/>
        <end position="165"/>
    </location>
</feature>
<feature type="transmembrane region" description="Helical" evidence="1">
    <location>
        <begin position="360"/>
        <end position="380"/>
    </location>
</feature>
<name>A0A2W2B1D6_9BACT</name>
<feature type="transmembrane region" description="Helical" evidence="1">
    <location>
        <begin position="122"/>
        <end position="139"/>
    </location>
</feature>
<keyword evidence="1" id="KW-0812">Transmembrane</keyword>
<dbReference type="Proteomes" id="UP000248745">
    <property type="component" value="Unassembled WGS sequence"/>
</dbReference>
<feature type="transmembrane region" description="Helical" evidence="1">
    <location>
        <begin position="89"/>
        <end position="110"/>
    </location>
</feature>